<keyword evidence="3" id="KW-0285">Flavoprotein</keyword>
<keyword evidence="5" id="KW-0560">Oxidoreductase</keyword>
<dbReference type="PANTHER" id="PTHR11530:SF11">
    <property type="entry name" value="D-ASPARTATE OXIDASE"/>
    <property type="match status" value="1"/>
</dbReference>
<comment type="cofactor">
    <cofactor evidence="1">
        <name>FAD</name>
        <dbReference type="ChEBI" id="CHEBI:57692"/>
    </cofactor>
</comment>
<comment type="caution">
    <text evidence="10">The sequence shown here is derived from an EMBL/GenBank/DDBJ whole genome shotgun (WGS) entry which is preliminary data.</text>
</comment>
<dbReference type="Gene3D" id="3.40.50.720">
    <property type="entry name" value="NAD(P)-binding Rossmann-like Domain"/>
    <property type="match status" value="1"/>
</dbReference>
<gene>
    <name evidence="10" type="ORF">MMA15_25270</name>
</gene>
<dbReference type="Proteomes" id="UP001166784">
    <property type="component" value="Unassembled WGS sequence"/>
</dbReference>
<proteinExistence type="inferred from homology"/>
<evidence type="ECO:0000313" key="10">
    <source>
        <dbReference type="EMBL" id="MCH6163587.1"/>
    </source>
</evidence>
<comment type="similarity">
    <text evidence="2">Belongs to the DAMOX/DASOX family.</text>
</comment>
<dbReference type="PIRSF" id="PIRSF000189">
    <property type="entry name" value="D-aa_oxidase"/>
    <property type="match status" value="1"/>
</dbReference>
<evidence type="ECO:0000256" key="5">
    <source>
        <dbReference type="ARBA" id="ARBA00023002"/>
    </source>
</evidence>
<dbReference type="Gene3D" id="3.30.9.10">
    <property type="entry name" value="D-Amino Acid Oxidase, subunit A, domain 2"/>
    <property type="match status" value="1"/>
</dbReference>
<dbReference type="RefSeq" id="WP_241062469.1">
    <property type="nucleotide sequence ID" value="NZ_JAKWJU010000002.1"/>
</dbReference>
<evidence type="ECO:0000256" key="2">
    <source>
        <dbReference type="ARBA" id="ARBA00006730"/>
    </source>
</evidence>
<dbReference type="EMBL" id="JAKWJU010000002">
    <property type="protein sequence ID" value="MCH6163587.1"/>
    <property type="molecule type" value="Genomic_DNA"/>
</dbReference>
<accession>A0ABS9T4Y1</accession>
<evidence type="ECO:0000256" key="8">
    <source>
        <dbReference type="ARBA" id="ARBA00049547"/>
    </source>
</evidence>
<dbReference type="InterPro" id="IPR023209">
    <property type="entry name" value="DAO"/>
</dbReference>
<evidence type="ECO:0000256" key="4">
    <source>
        <dbReference type="ARBA" id="ARBA00022827"/>
    </source>
</evidence>
<keyword evidence="11" id="KW-1185">Reference proteome</keyword>
<evidence type="ECO:0000259" key="9">
    <source>
        <dbReference type="Pfam" id="PF01266"/>
    </source>
</evidence>
<evidence type="ECO:0000256" key="6">
    <source>
        <dbReference type="ARBA" id="ARBA00039101"/>
    </source>
</evidence>
<name>A0ABS9T4Y1_9ACTN</name>
<evidence type="ECO:0000256" key="3">
    <source>
        <dbReference type="ARBA" id="ARBA00022630"/>
    </source>
</evidence>
<reference evidence="10" key="1">
    <citation type="submission" date="2022-03" db="EMBL/GenBank/DDBJ databases">
        <authorList>
            <person name="Santos J.D.N."/>
            <person name="Kallscheuer N."/>
            <person name="Jogler C."/>
            <person name="Lage O.M."/>
        </authorList>
    </citation>
    <scope>NUCLEOTIDE SEQUENCE</scope>
    <source>
        <strain evidence="10">M600PL45_2</strain>
    </source>
</reference>
<dbReference type="SUPFAM" id="SSF51971">
    <property type="entry name" value="Nucleotide-binding domain"/>
    <property type="match status" value="1"/>
</dbReference>
<dbReference type="SUPFAM" id="SSF54373">
    <property type="entry name" value="FAD-linked reductases, C-terminal domain"/>
    <property type="match status" value="1"/>
</dbReference>
<evidence type="ECO:0000256" key="7">
    <source>
        <dbReference type="ARBA" id="ARBA00039751"/>
    </source>
</evidence>
<protein>
    <recommendedName>
        <fullName evidence="7">D-amino-acid oxidase</fullName>
        <ecNumber evidence="6">1.4.3.3</ecNumber>
    </recommendedName>
</protein>
<keyword evidence="4" id="KW-0274">FAD</keyword>
<reference evidence="10" key="2">
    <citation type="journal article" date="2023" name="Int. J. Syst. Evol. Microbiol.">
        <title>Streptomyces marispadix sp. nov., isolated from marine beach sediment of the Northern Coast of Portugal.</title>
        <authorList>
            <person name="dos Santos J.D.N."/>
            <person name="Vitorino I.R."/>
            <person name="Kallscheuer N."/>
            <person name="Srivastava A."/>
            <person name="Krautwurst S."/>
            <person name="Marz M."/>
            <person name="Jogler C."/>
            <person name="Lobo Da Cunha A."/>
            <person name="Catita J."/>
            <person name="Goncalves H."/>
            <person name="Gonzalez I."/>
            <person name="Reyes F."/>
            <person name="Lage O.M."/>
        </authorList>
    </citation>
    <scope>NUCLEOTIDE SEQUENCE</scope>
    <source>
        <strain evidence="10">M600PL45_2</strain>
    </source>
</reference>
<dbReference type="Pfam" id="PF01266">
    <property type="entry name" value="DAO"/>
    <property type="match status" value="1"/>
</dbReference>
<evidence type="ECO:0000313" key="11">
    <source>
        <dbReference type="Proteomes" id="UP001166784"/>
    </source>
</evidence>
<comment type="catalytic activity">
    <reaction evidence="8">
        <text>a D-alpha-amino acid + O2 + H2O = a 2-oxocarboxylate + H2O2 + NH4(+)</text>
        <dbReference type="Rhea" id="RHEA:21816"/>
        <dbReference type="ChEBI" id="CHEBI:15377"/>
        <dbReference type="ChEBI" id="CHEBI:15379"/>
        <dbReference type="ChEBI" id="CHEBI:16240"/>
        <dbReference type="ChEBI" id="CHEBI:28938"/>
        <dbReference type="ChEBI" id="CHEBI:35179"/>
        <dbReference type="ChEBI" id="CHEBI:59871"/>
        <dbReference type="EC" id="1.4.3.3"/>
    </reaction>
    <physiologicalReaction direction="left-to-right" evidence="8">
        <dbReference type="Rhea" id="RHEA:21817"/>
    </physiologicalReaction>
</comment>
<evidence type="ECO:0000256" key="1">
    <source>
        <dbReference type="ARBA" id="ARBA00001974"/>
    </source>
</evidence>
<dbReference type="PANTHER" id="PTHR11530">
    <property type="entry name" value="D-AMINO ACID OXIDASE"/>
    <property type="match status" value="1"/>
</dbReference>
<organism evidence="10 11">
    <name type="scientific">Streptomyces marispadix</name>
    <dbReference type="NCBI Taxonomy" id="2922868"/>
    <lineage>
        <taxon>Bacteria</taxon>
        <taxon>Bacillati</taxon>
        <taxon>Actinomycetota</taxon>
        <taxon>Actinomycetes</taxon>
        <taxon>Kitasatosporales</taxon>
        <taxon>Streptomycetaceae</taxon>
        <taxon>Streptomyces</taxon>
    </lineage>
</organism>
<dbReference type="EC" id="1.4.3.3" evidence="6"/>
<feature type="domain" description="FAD dependent oxidoreductase" evidence="9">
    <location>
        <begin position="4"/>
        <end position="295"/>
    </location>
</feature>
<sequence>MDEVIVVGGGVSGLTTAVLLAERGMDVTVWSRDRDRETASGVSGGLCWPYRVEPQQKALEWAERSFRHFAWLAEQPELTGVRLVRGRLEDGASASVPERWLRLIGSPPRTPIADMLRYLPYLRRRLTAAGGRWEQRSAESLAEASARAPVVFDCAGLGARELAGDRGMRAVRGQIVVVENPGVDEWYLSSEAGAAETAYVLPQPYGLLLGGTADEDAEDTAPDPAVTRAIVERCARVHPALAEARILEVRVGLRPFRPRVRLEAERLPDGALCVHNYGHGGGGVTVSWGCALEAVRLLDAARRD</sequence>
<dbReference type="InterPro" id="IPR006076">
    <property type="entry name" value="FAD-dep_OxRdtase"/>
</dbReference>